<organism evidence="2 3">
    <name type="scientific">Hamadaea flava</name>
    <dbReference type="NCBI Taxonomy" id="1742688"/>
    <lineage>
        <taxon>Bacteria</taxon>
        <taxon>Bacillati</taxon>
        <taxon>Actinomycetota</taxon>
        <taxon>Actinomycetes</taxon>
        <taxon>Micromonosporales</taxon>
        <taxon>Micromonosporaceae</taxon>
        <taxon>Hamadaea</taxon>
    </lineage>
</organism>
<protein>
    <recommendedName>
        <fullName evidence="4">50S ribosome-binding GTPase</fullName>
    </recommendedName>
</protein>
<evidence type="ECO:0000256" key="1">
    <source>
        <dbReference type="SAM" id="MobiDB-lite"/>
    </source>
</evidence>
<dbReference type="Gene3D" id="3.40.50.300">
    <property type="entry name" value="P-loop containing nucleotide triphosphate hydrolases"/>
    <property type="match status" value="1"/>
</dbReference>
<accession>A0ABV8LG55</accession>
<dbReference type="RefSeq" id="WP_253759000.1">
    <property type="nucleotide sequence ID" value="NZ_JAMZDZ010000001.1"/>
</dbReference>
<evidence type="ECO:0008006" key="4">
    <source>
        <dbReference type="Google" id="ProtNLM"/>
    </source>
</evidence>
<gene>
    <name evidence="2" type="ORF">ACFOZ4_01225</name>
</gene>
<comment type="caution">
    <text evidence="2">The sequence shown here is derived from an EMBL/GenBank/DDBJ whole genome shotgun (WGS) entry which is preliminary data.</text>
</comment>
<dbReference type="InterPro" id="IPR005662">
    <property type="entry name" value="GTPase_Era-like"/>
</dbReference>
<feature type="compositionally biased region" description="Basic and acidic residues" evidence="1">
    <location>
        <begin position="262"/>
        <end position="280"/>
    </location>
</feature>
<keyword evidence="3" id="KW-1185">Reference proteome</keyword>
<dbReference type="EMBL" id="JBHSAY010000003">
    <property type="protein sequence ID" value="MFC4129230.1"/>
    <property type="molecule type" value="Genomic_DNA"/>
</dbReference>
<feature type="compositionally biased region" description="Pro residues" evidence="1">
    <location>
        <begin position="197"/>
        <end position="209"/>
    </location>
</feature>
<dbReference type="InterPro" id="IPR027417">
    <property type="entry name" value="P-loop_NTPase"/>
</dbReference>
<dbReference type="PANTHER" id="PTHR42698:SF1">
    <property type="entry name" value="GTPASE ERA, MITOCHONDRIAL"/>
    <property type="match status" value="1"/>
</dbReference>
<dbReference type="Proteomes" id="UP001595816">
    <property type="component" value="Unassembled WGS sequence"/>
</dbReference>
<dbReference type="SUPFAM" id="SSF52540">
    <property type="entry name" value="P-loop containing nucleoside triphosphate hydrolases"/>
    <property type="match status" value="1"/>
</dbReference>
<evidence type="ECO:0000313" key="2">
    <source>
        <dbReference type="EMBL" id="MFC4129230.1"/>
    </source>
</evidence>
<reference evidence="3" key="1">
    <citation type="journal article" date="2019" name="Int. J. Syst. Evol. Microbiol.">
        <title>The Global Catalogue of Microorganisms (GCM) 10K type strain sequencing project: providing services to taxonomists for standard genome sequencing and annotation.</title>
        <authorList>
            <consortium name="The Broad Institute Genomics Platform"/>
            <consortium name="The Broad Institute Genome Sequencing Center for Infectious Disease"/>
            <person name="Wu L."/>
            <person name="Ma J."/>
        </authorList>
    </citation>
    <scope>NUCLEOTIDE SEQUENCE [LARGE SCALE GENOMIC DNA]</scope>
    <source>
        <strain evidence="3">CGMCC 4.7289</strain>
    </source>
</reference>
<name>A0ABV8LG55_9ACTN</name>
<sequence>MTHGAAQAPLLAVVGGPTGAGKSTLLNSLVRAPVSAAGVLRPTTRQPVLVCNPRDWATVRRHGLRPICAPVMPEGIALIDAPDSDSVGDVDRAAADRVLAAADLWLFVTTASRYADAAAWARLRAARERQVALGIILDRVPAGFAYDIVDHMRELLGPPEPPLFLIPETRLDRQGMLPDDLVAPLRGWLAAVVAGPPAPAQPAADPAPEPARLLASGPAQEPARPLASEPARLLASGPAPEPARPLASEPAPEPADEPAEPAEVRETVVLREKQDAHDEPGTWEEAEPEAETADATSAEADPADTDPADVVQSSTSNGQPNGRPERPAADIPQGSDVGETVTL</sequence>
<feature type="compositionally biased region" description="Acidic residues" evidence="1">
    <location>
        <begin position="281"/>
        <end position="292"/>
    </location>
</feature>
<feature type="compositionally biased region" description="Polar residues" evidence="1">
    <location>
        <begin position="311"/>
        <end position="320"/>
    </location>
</feature>
<dbReference type="PANTHER" id="PTHR42698">
    <property type="entry name" value="GTPASE ERA"/>
    <property type="match status" value="1"/>
</dbReference>
<feature type="region of interest" description="Disordered" evidence="1">
    <location>
        <begin position="197"/>
        <end position="343"/>
    </location>
</feature>
<evidence type="ECO:0000313" key="3">
    <source>
        <dbReference type="Proteomes" id="UP001595816"/>
    </source>
</evidence>
<proteinExistence type="predicted"/>